<dbReference type="Pfam" id="PF02470">
    <property type="entry name" value="MlaD"/>
    <property type="match status" value="1"/>
</dbReference>
<name>A0A6I4M735_9ACTN</name>
<feature type="domain" description="Mammalian cell entry C-terminal" evidence="3">
    <location>
        <begin position="122"/>
        <end position="293"/>
    </location>
</feature>
<dbReference type="InterPro" id="IPR003399">
    <property type="entry name" value="Mce/MlaD"/>
</dbReference>
<keyword evidence="1" id="KW-0472">Membrane</keyword>
<feature type="domain" description="Mce/MlaD" evidence="2">
    <location>
        <begin position="42"/>
        <end position="116"/>
    </location>
</feature>
<sequence>MADEYLSGRSRLLYAVAGLATLAVAAAAMVLSASPSPGRVHRFTAVFSTAGEGLDPGKSDVKVRGIVVGRVETVRLRRDGRVAVGLRVAADVAVPATTRAAIEPVSVFGPKDLTLDLGTGPALRDGARIARTTDPRELSGITDRAYGLTAAIDPSDVATIMRTLSSGLGGEGPALHRTIVDGAALTDAVDARAPQIRGLIGDIAGLSDTLADRGGAVTGAAGDLDRLAPVVYQRPDKVSQLLDAAGELSDRVGGTLRGHGAGVGRLIDGTANVVRVVAEQDRNLPVLMDVLDRLFRGLGGMIRVPGPDGTLLGRGVDTFSLDLCRTFTDLCQAP</sequence>
<gene>
    <name evidence="4" type="ORF">F8568_016570</name>
</gene>
<evidence type="ECO:0000259" key="2">
    <source>
        <dbReference type="Pfam" id="PF02470"/>
    </source>
</evidence>
<evidence type="ECO:0000313" key="5">
    <source>
        <dbReference type="Proteomes" id="UP000462055"/>
    </source>
</evidence>
<evidence type="ECO:0000259" key="3">
    <source>
        <dbReference type="Pfam" id="PF11887"/>
    </source>
</evidence>
<evidence type="ECO:0000313" key="4">
    <source>
        <dbReference type="EMBL" id="MWA01958.1"/>
    </source>
</evidence>
<dbReference type="InterPro" id="IPR052336">
    <property type="entry name" value="MlaD_Phospholipid_Transporter"/>
</dbReference>
<dbReference type="PANTHER" id="PTHR33371:SF16">
    <property type="entry name" value="MCE-FAMILY PROTEIN MCE3F"/>
    <property type="match status" value="1"/>
</dbReference>
<proteinExistence type="predicted"/>
<dbReference type="GO" id="GO:0005576">
    <property type="term" value="C:extracellular region"/>
    <property type="evidence" value="ECO:0007669"/>
    <property type="project" value="TreeGrafter"/>
</dbReference>
<dbReference type="Pfam" id="PF11887">
    <property type="entry name" value="Mce4_CUP1"/>
    <property type="match status" value="1"/>
</dbReference>
<dbReference type="AlphaFoldDB" id="A0A6I4M735"/>
<dbReference type="InterPro" id="IPR024516">
    <property type="entry name" value="Mce_C"/>
</dbReference>
<keyword evidence="5" id="KW-1185">Reference proteome</keyword>
<dbReference type="PANTHER" id="PTHR33371">
    <property type="entry name" value="INTERMEMBRANE PHOSPHOLIPID TRANSPORT SYSTEM BINDING PROTEIN MLAD-RELATED"/>
    <property type="match status" value="1"/>
</dbReference>
<protein>
    <submittedName>
        <fullName evidence="4">MCE family protein</fullName>
    </submittedName>
</protein>
<dbReference type="RefSeq" id="WP_151594436.1">
    <property type="nucleotide sequence ID" value="NZ_WBMS02000011.1"/>
</dbReference>
<accession>A0A6I4M735</accession>
<keyword evidence="1" id="KW-1133">Transmembrane helix</keyword>
<keyword evidence="1" id="KW-0812">Transmembrane</keyword>
<comment type="caution">
    <text evidence="4">The sequence shown here is derived from an EMBL/GenBank/DDBJ whole genome shotgun (WGS) entry which is preliminary data.</text>
</comment>
<feature type="transmembrane region" description="Helical" evidence="1">
    <location>
        <begin position="12"/>
        <end position="33"/>
    </location>
</feature>
<dbReference type="Proteomes" id="UP000462055">
    <property type="component" value="Unassembled WGS sequence"/>
</dbReference>
<organism evidence="4 5">
    <name type="scientific">Actinomadura physcomitrii</name>
    <dbReference type="NCBI Taxonomy" id="2650748"/>
    <lineage>
        <taxon>Bacteria</taxon>
        <taxon>Bacillati</taxon>
        <taxon>Actinomycetota</taxon>
        <taxon>Actinomycetes</taxon>
        <taxon>Streptosporangiales</taxon>
        <taxon>Thermomonosporaceae</taxon>
        <taxon>Actinomadura</taxon>
    </lineage>
</organism>
<reference evidence="4" key="1">
    <citation type="submission" date="2019-12" db="EMBL/GenBank/DDBJ databases">
        <title>Actinomadura physcomitrii sp. nov., a novel actinomycete isolated from moss [Physcomitrium sphaericum (Ludw) Fuernr].</title>
        <authorList>
            <person name="Zhuang X."/>
        </authorList>
    </citation>
    <scope>NUCLEOTIDE SEQUENCE [LARGE SCALE GENOMIC DNA]</scope>
    <source>
        <strain evidence="4">LD22</strain>
    </source>
</reference>
<evidence type="ECO:0000256" key="1">
    <source>
        <dbReference type="SAM" id="Phobius"/>
    </source>
</evidence>
<dbReference type="EMBL" id="WBMS02000011">
    <property type="protein sequence ID" value="MWA01958.1"/>
    <property type="molecule type" value="Genomic_DNA"/>
</dbReference>